<dbReference type="InterPro" id="IPR051678">
    <property type="entry name" value="AGP_Transferase"/>
</dbReference>
<dbReference type="PANTHER" id="PTHR21310">
    <property type="entry name" value="AMINOGLYCOSIDE PHOSPHOTRANSFERASE-RELATED-RELATED"/>
    <property type="match status" value="1"/>
</dbReference>
<reference evidence="2" key="1">
    <citation type="submission" date="2020-01" db="EMBL/GenBank/DDBJ databases">
        <authorList>
            <consortium name="DOE Joint Genome Institute"/>
            <person name="Haridas S."/>
            <person name="Albert R."/>
            <person name="Binder M."/>
            <person name="Bloem J."/>
            <person name="Labutti K."/>
            <person name="Salamov A."/>
            <person name="Andreopoulos B."/>
            <person name="Baker S.E."/>
            <person name="Barry K."/>
            <person name="Bills G."/>
            <person name="Bluhm B.H."/>
            <person name="Cannon C."/>
            <person name="Castanera R."/>
            <person name="Culley D.E."/>
            <person name="Daum C."/>
            <person name="Ezra D."/>
            <person name="Gonzalez J.B."/>
            <person name="Henrissat B."/>
            <person name="Kuo A."/>
            <person name="Liang C."/>
            <person name="Lipzen A."/>
            <person name="Lutzoni F."/>
            <person name="Magnuson J."/>
            <person name="Mondo S."/>
            <person name="Nolan M."/>
            <person name="Ohm R."/>
            <person name="Pangilinan J."/>
            <person name="Park H.-J."/>
            <person name="Ramirez L."/>
            <person name="Alfaro M."/>
            <person name="Sun H."/>
            <person name="Tritt A."/>
            <person name="Yoshinaga Y."/>
            <person name="Zwiers L.-H."/>
            <person name="Turgeon B.G."/>
            <person name="Goodwin S.B."/>
            <person name="Spatafora J.W."/>
            <person name="Crous P.W."/>
            <person name="Grigoriev I.V."/>
        </authorList>
    </citation>
    <scope>NUCLEOTIDE SEQUENCE</scope>
    <source>
        <strain evidence="2">CBS 394.84</strain>
    </source>
</reference>
<dbReference type="PANTHER" id="PTHR21310:SF58">
    <property type="entry name" value="AMINOGLYCOSIDE PHOSPHOTRANSFERASE DOMAIN-CONTAINING PROTEIN"/>
    <property type="match status" value="1"/>
</dbReference>
<feature type="non-terminal residue" evidence="2">
    <location>
        <position position="1"/>
    </location>
</feature>
<feature type="domain" description="Aminoglycoside phosphotransferase" evidence="1">
    <location>
        <begin position="1"/>
        <end position="188"/>
    </location>
</feature>
<dbReference type="Pfam" id="PF01636">
    <property type="entry name" value="APH"/>
    <property type="match status" value="1"/>
</dbReference>
<dbReference type="InterPro" id="IPR011009">
    <property type="entry name" value="Kinase-like_dom_sf"/>
</dbReference>
<dbReference type="GO" id="GO:0016301">
    <property type="term" value="F:kinase activity"/>
    <property type="evidence" value="ECO:0007669"/>
    <property type="project" value="UniProtKB-KW"/>
</dbReference>
<dbReference type="AlphaFoldDB" id="A0A9P4LDW1"/>
<dbReference type="CDD" id="cd05120">
    <property type="entry name" value="APH_ChoK_like"/>
    <property type="match status" value="1"/>
</dbReference>
<evidence type="ECO:0000259" key="1">
    <source>
        <dbReference type="Pfam" id="PF01636"/>
    </source>
</evidence>
<dbReference type="RefSeq" id="XP_040793791.1">
    <property type="nucleotide sequence ID" value="XM_040927505.1"/>
</dbReference>
<dbReference type="InterPro" id="IPR002575">
    <property type="entry name" value="Aminoglycoside_PTrfase"/>
</dbReference>
<dbReference type="Proteomes" id="UP000800039">
    <property type="component" value="Unassembled WGS sequence"/>
</dbReference>
<feature type="non-terminal residue" evidence="2">
    <location>
        <position position="214"/>
    </location>
</feature>
<keyword evidence="2" id="KW-0808">Transferase</keyword>
<evidence type="ECO:0000313" key="2">
    <source>
        <dbReference type="EMBL" id="KAF1851228.1"/>
    </source>
</evidence>
<evidence type="ECO:0000313" key="3">
    <source>
        <dbReference type="Proteomes" id="UP000800039"/>
    </source>
</evidence>
<dbReference type="OrthoDB" id="2906425at2759"/>
<name>A0A9P4LDW1_9PLEO</name>
<dbReference type="Gene3D" id="3.90.1200.10">
    <property type="match status" value="1"/>
</dbReference>
<dbReference type="GeneID" id="63844758"/>
<comment type="caution">
    <text evidence="2">The sequence shown here is derived from an EMBL/GenBank/DDBJ whole genome shotgun (WGS) entry which is preliminary data.</text>
</comment>
<gene>
    <name evidence="2" type="ORF">K460DRAFT_266184</name>
</gene>
<dbReference type="EMBL" id="ML976614">
    <property type="protein sequence ID" value="KAF1851228.1"/>
    <property type="molecule type" value="Genomic_DNA"/>
</dbReference>
<organism evidence="2 3">
    <name type="scientific">Cucurbitaria berberidis CBS 394.84</name>
    <dbReference type="NCBI Taxonomy" id="1168544"/>
    <lineage>
        <taxon>Eukaryota</taxon>
        <taxon>Fungi</taxon>
        <taxon>Dikarya</taxon>
        <taxon>Ascomycota</taxon>
        <taxon>Pezizomycotina</taxon>
        <taxon>Dothideomycetes</taxon>
        <taxon>Pleosporomycetidae</taxon>
        <taxon>Pleosporales</taxon>
        <taxon>Pleosporineae</taxon>
        <taxon>Cucurbitariaceae</taxon>
        <taxon>Cucurbitaria</taxon>
    </lineage>
</organism>
<sequence length="214" mass="24828">EAAALRLATRLGLPTPRLHEIKQSSCDGNDESTIRIDFIEGQTLESVWPTLSVEEKRDICRQLRAILDTMRKAEWSATLIGSCDGGRVLDARLYGVKTGGPFSNEEDLNKFILDIRDMTLQPMRDALVKHQRKDHRIVFTHGDLHQDNIMVKDGKITGLIDWELAGWYPEYWDYVKFCYSSGAHRDWMDYTKDIFSQSYEEELLFHLALSRFQR</sequence>
<keyword evidence="2" id="KW-0418">Kinase</keyword>
<proteinExistence type="predicted"/>
<keyword evidence="3" id="KW-1185">Reference proteome</keyword>
<protein>
    <submittedName>
        <fullName evidence="2">Kinase-like protein</fullName>
    </submittedName>
</protein>
<dbReference type="SUPFAM" id="SSF56112">
    <property type="entry name" value="Protein kinase-like (PK-like)"/>
    <property type="match status" value="1"/>
</dbReference>
<accession>A0A9P4LDW1</accession>